<feature type="transmembrane region" description="Helical" evidence="7">
    <location>
        <begin position="43"/>
        <end position="66"/>
    </location>
</feature>
<dbReference type="PANTHER" id="PTHR45436:SF5">
    <property type="entry name" value="SENSOR HISTIDINE KINASE TRCS"/>
    <property type="match status" value="1"/>
</dbReference>
<keyword evidence="4" id="KW-0808">Transferase</keyword>
<gene>
    <name evidence="9" type="ORF">GKO32_23640</name>
</gene>
<dbReference type="InterPro" id="IPR013587">
    <property type="entry name" value="Nitrate/nitrite_sensing"/>
</dbReference>
<evidence type="ECO:0000313" key="10">
    <source>
        <dbReference type="Proteomes" id="UP000440096"/>
    </source>
</evidence>
<feature type="compositionally biased region" description="Basic and acidic residues" evidence="6">
    <location>
        <begin position="662"/>
        <end position="673"/>
    </location>
</feature>
<evidence type="ECO:0000256" key="4">
    <source>
        <dbReference type="ARBA" id="ARBA00022679"/>
    </source>
</evidence>
<evidence type="ECO:0000313" key="9">
    <source>
        <dbReference type="EMBL" id="MTD56941.1"/>
    </source>
</evidence>
<dbReference type="OrthoDB" id="3502710at2"/>
<reference evidence="9 10" key="1">
    <citation type="submission" date="2019-11" db="EMBL/GenBank/DDBJ databases">
        <title>Draft genome of Amycolatopsis RM579.</title>
        <authorList>
            <person name="Duangmal K."/>
            <person name="Mingma R."/>
        </authorList>
    </citation>
    <scope>NUCLEOTIDE SEQUENCE [LARGE SCALE GENOMIC DNA]</scope>
    <source>
        <strain evidence="9 10">RM579</strain>
    </source>
</reference>
<dbReference type="GO" id="GO:0004673">
    <property type="term" value="F:protein histidine kinase activity"/>
    <property type="evidence" value="ECO:0007669"/>
    <property type="project" value="UniProtKB-EC"/>
</dbReference>
<sequence length="795" mass="85925">MVLWAPVGSEQGGNLRASIAVESGKTWRRLLRLGTTPSIRTRLLAIVLIPSAALLITGTSVAGYLISQGVSARNFSDYLGQAIDPLVSFESVVQQERTVSLRALGGDQAALANLQAQRNQTNLVLSQITGLAAVVQNLNPDAVSKSNAAFAELGAKMPVIRQGVDTRGVNAADVDGFYTKLAGVVITGLEGSARTTPDPGTAAEEITATDLFWVTDLHSRAAGIAAGAAARGVLSQPDRQNVTQLAGGYRNQLNALTSRLTDTERARYDRLVSSPAWQNATSVEDNLAARGTLSMPAGDWLAAEDQVSSELLGLWGDHFRYAENLAVDAANTTLTQSIVVGSLVLALAIAVFIIAVRMTNAVVRRLQRLRSDTLELATEKMPVLVKRIADGEQVVDIEAEIAMRDHGVDEIGQVADAFETAKRTAFAAAAAEARTRGGFNKVFLDIAHRSQLVVHRQLEVLDVAEAKQSDPEHLELLFQLDHLATHARRNAENLVILGGGQPGRKWRRPVPLEDIVRSAISETEHFARVSAVRLPNVELLGGVVADLIHLLAELVDNATNFSPPDAPVSVRGNLVGKGVVVEVEDQGLGLVLEERERLNETLRNPPDFQEMALSGQRHLGLFVIGQLAQRHGISVSLLESAYGGIKAVVLIPTTVIDTEPEPEQKDTTTRENPESSASFLPRPARDPIPRMPVKEQNEPRHWPTEDTGTPWSPFEDTSPPHQIPVVEAKPAPSRKRAPLPRRQRQAHLAPQLQLDNQAAEKGGGRRLRSPDEARSSMSSFQRGSRQGRSSGKHTR</sequence>
<evidence type="ECO:0000256" key="7">
    <source>
        <dbReference type="SAM" id="Phobius"/>
    </source>
</evidence>
<feature type="region of interest" description="Disordered" evidence="6">
    <location>
        <begin position="657"/>
        <end position="795"/>
    </location>
</feature>
<dbReference type="AlphaFoldDB" id="A0A6N7Z744"/>
<organism evidence="9 10">
    <name type="scientific">Amycolatopsis pithecellobii</name>
    <dbReference type="NCBI Taxonomy" id="664692"/>
    <lineage>
        <taxon>Bacteria</taxon>
        <taxon>Bacillati</taxon>
        <taxon>Actinomycetota</taxon>
        <taxon>Actinomycetes</taxon>
        <taxon>Pseudonocardiales</taxon>
        <taxon>Pseudonocardiaceae</taxon>
        <taxon>Amycolatopsis</taxon>
    </lineage>
</organism>
<dbReference type="EC" id="2.7.13.3" evidence="2"/>
<evidence type="ECO:0000259" key="8">
    <source>
        <dbReference type="SMART" id="SM00387"/>
    </source>
</evidence>
<dbReference type="PANTHER" id="PTHR45436">
    <property type="entry name" value="SENSOR HISTIDINE KINASE YKOH"/>
    <property type="match status" value="1"/>
</dbReference>
<name>A0A6N7Z744_9PSEU</name>
<dbReference type="Gene3D" id="6.10.340.10">
    <property type="match status" value="1"/>
</dbReference>
<dbReference type="InterPro" id="IPR050428">
    <property type="entry name" value="TCS_sensor_his_kinase"/>
</dbReference>
<evidence type="ECO:0000256" key="5">
    <source>
        <dbReference type="ARBA" id="ARBA00022777"/>
    </source>
</evidence>
<feature type="domain" description="Histidine kinase/HSP90-like ATPase" evidence="8">
    <location>
        <begin position="542"/>
        <end position="655"/>
    </location>
</feature>
<dbReference type="EMBL" id="WMBA01000041">
    <property type="protein sequence ID" value="MTD56941.1"/>
    <property type="molecule type" value="Genomic_DNA"/>
</dbReference>
<keyword evidence="3" id="KW-0597">Phosphoprotein</keyword>
<dbReference type="SUPFAM" id="SSF55874">
    <property type="entry name" value="ATPase domain of HSP90 chaperone/DNA topoisomerase II/histidine kinase"/>
    <property type="match status" value="1"/>
</dbReference>
<keyword evidence="5" id="KW-0418">Kinase</keyword>
<accession>A0A6N7Z744</accession>
<proteinExistence type="predicted"/>
<dbReference type="Pfam" id="PF02518">
    <property type="entry name" value="HATPase_c"/>
    <property type="match status" value="1"/>
</dbReference>
<dbReference type="SMART" id="SM00387">
    <property type="entry name" value="HATPase_c"/>
    <property type="match status" value="1"/>
</dbReference>
<dbReference type="GO" id="GO:0000160">
    <property type="term" value="P:phosphorelay signal transduction system"/>
    <property type="evidence" value="ECO:0007669"/>
    <property type="project" value="TreeGrafter"/>
</dbReference>
<keyword evidence="7" id="KW-1133">Transmembrane helix</keyword>
<evidence type="ECO:0000256" key="1">
    <source>
        <dbReference type="ARBA" id="ARBA00000085"/>
    </source>
</evidence>
<evidence type="ECO:0000256" key="3">
    <source>
        <dbReference type="ARBA" id="ARBA00022553"/>
    </source>
</evidence>
<dbReference type="InterPro" id="IPR003594">
    <property type="entry name" value="HATPase_dom"/>
</dbReference>
<keyword evidence="7" id="KW-0812">Transmembrane</keyword>
<dbReference type="GO" id="GO:0005886">
    <property type="term" value="C:plasma membrane"/>
    <property type="evidence" value="ECO:0007669"/>
    <property type="project" value="TreeGrafter"/>
</dbReference>
<feature type="compositionally biased region" description="Low complexity" evidence="6">
    <location>
        <begin position="775"/>
        <end position="789"/>
    </location>
</feature>
<keyword evidence="7" id="KW-0472">Membrane</keyword>
<dbReference type="Pfam" id="PF08376">
    <property type="entry name" value="NIT"/>
    <property type="match status" value="1"/>
</dbReference>
<evidence type="ECO:0000256" key="2">
    <source>
        <dbReference type="ARBA" id="ARBA00012438"/>
    </source>
</evidence>
<feature type="compositionally biased region" description="Basic residues" evidence="6">
    <location>
        <begin position="732"/>
        <end position="745"/>
    </location>
</feature>
<dbReference type="Gene3D" id="3.30.565.10">
    <property type="entry name" value="Histidine kinase-like ATPase, C-terminal domain"/>
    <property type="match status" value="1"/>
</dbReference>
<feature type="transmembrane region" description="Helical" evidence="7">
    <location>
        <begin position="338"/>
        <end position="358"/>
    </location>
</feature>
<comment type="caution">
    <text evidence="9">The sequence shown here is derived from an EMBL/GenBank/DDBJ whole genome shotgun (WGS) entry which is preliminary data.</text>
</comment>
<dbReference type="Proteomes" id="UP000440096">
    <property type="component" value="Unassembled WGS sequence"/>
</dbReference>
<evidence type="ECO:0000256" key="6">
    <source>
        <dbReference type="SAM" id="MobiDB-lite"/>
    </source>
</evidence>
<dbReference type="InterPro" id="IPR036890">
    <property type="entry name" value="HATPase_C_sf"/>
</dbReference>
<protein>
    <recommendedName>
        <fullName evidence="2">histidine kinase</fullName>
        <ecNumber evidence="2">2.7.13.3</ecNumber>
    </recommendedName>
</protein>
<keyword evidence="10" id="KW-1185">Reference proteome</keyword>
<comment type="catalytic activity">
    <reaction evidence="1">
        <text>ATP + protein L-histidine = ADP + protein N-phospho-L-histidine.</text>
        <dbReference type="EC" id="2.7.13.3"/>
    </reaction>
</comment>
<feature type="compositionally biased region" description="Basic and acidic residues" evidence="6">
    <location>
        <begin position="683"/>
        <end position="704"/>
    </location>
</feature>